<proteinExistence type="predicted"/>
<gene>
    <name evidence="2" type="ORF">C7V51_12890</name>
</gene>
<dbReference type="KEGG" id="ria:C7V51_12890"/>
<dbReference type="EMBL" id="CP028130">
    <property type="protein sequence ID" value="AZZ56672.1"/>
    <property type="molecule type" value="Genomic_DNA"/>
</dbReference>
<dbReference type="AlphaFoldDB" id="A0AAD1AE69"/>
<evidence type="ECO:0000313" key="2">
    <source>
        <dbReference type="EMBL" id="AZZ56672.1"/>
    </source>
</evidence>
<name>A0AAD1AE69_9MICO</name>
<reference evidence="2 3" key="1">
    <citation type="submission" date="2018-03" db="EMBL/GenBank/DDBJ databases">
        <title>Bacteriophage NCPPB3778 and a type I-E CRISPR drive the evolution of the US Biological Select Agent, Rathayibacter toxicus.</title>
        <authorList>
            <person name="Davis E.W.II."/>
            <person name="Tabima J.F."/>
            <person name="Weisberg A.J."/>
            <person name="Dantas Lopes L."/>
            <person name="Wiseman M.S."/>
            <person name="Wiseman M.S."/>
            <person name="Pupko T."/>
            <person name="Belcher M.S."/>
            <person name="Sechler A.J."/>
            <person name="Tancos M.A."/>
            <person name="Schroeder B.K."/>
            <person name="Murray T.D."/>
            <person name="Luster D.G."/>
            <person name="Schneider W.L."/>
            <person name="Rogers E."/>
            <person name="Andreote F.D."/>
            <person name="Grunwald N.J."/>
            <person name="Putnam M.L."/>
            <person name="Chang J.H."/>
        </authorList>
    </citation>
    <scope>NUCLEOTIDE SEQUENCE [LARGE SCALE GENOMIC DNA]</scope>
    <source>
        <strain evidence="2 3">NCCPB 2253</strain>
    </source>
</reference>
<dbReference type="RefSeq" id="WP_104265873.1">
    <property type="nucleotide sequence ID" value="NZ_CP028130.1"/>
</dbReference>
<dbReference type="PROSITE" id="PS51257">
    <property type="entry name" value="PROKAR_LIPOPROTEIN"/>
    <property type="match status" value="1"/>
</dbReference>
<organism evidence="2 3">
    <name type="scientific">Rathayibacter iranicus</name>
    <dbReference type="NCBI Taxonomy" id="59737"/>
    <lineage>
        <taxon>Bacteria</taxon>
        <taxon>Bacillati</taxon>
        <taxon>Actinomycetota</taxon>
        <taxon>Actinomycetes</taxon>
        <taxon>Micrococcales</taxon>
        <taxon>Microbacteriaceae</taxon>
        <taxon>Rathayibacter</taxon>
    </lineage>
</organism>
<accession>A0AAD1AE69</accession>
<dbReference type="Proteomes" id="UP000283946">
    <property type="component" value="Chromosome"/>
</dbReference>
<protein>
    <recommendedName>
        <fullName evidence="4">Lipoprotein</fullName>
    </recommendedName>
</protein>
<evidence type="ECO:0000313" key="3">
    <source>
        <dbReference type="Proteomes" id="UP000283946"/>
    </source>
</evidence>
<sequence length="166" mass="17101">MILDKTTLTKKIALISTSFALGALLLSGCSAASTDGAAPEATMSVKDAQAAVSTYSQQSKEYEKKFSACLGSKGVKNTGDESADTVAAAQSACASEVGEPPAPTAEQAAANVVLTKKTQACLVDKGHKLPDLKADGNWDNDAMAALSKTDTTLMSDYRSCADEISQ</sequence>
<feature type="signal peptide" evidence="1">
    <location>
        <begin position="1"/>
        <end position="32"/>
    </location>
</feature>
<keyword evidence="1" id="KW-0732">Signal</keyword>
<feature type="chain" id="PRO_5041922626" description="Lipoprotein" evidence="1">
    <location>
        <begin position="33"/>
        <end position="166"/>
    </location>
</feature>
<evidence type="ECO:0000256" key="1">
    <source>
        <dbReference type="SAM" id="SignalP"/>
    </source>
</evidence>
<evidence type="ECO:0008006" key="4">
    <source>
        <dbReference type="Google" id="ProtNLM"/>
    </source>
</evidence>